<dbReference type="AlphaFoldDB" id="A0A9D4R991"/>
<dbReference type="Proteomes" id="UP000828390">
    <property type="component" value="Unassembled WGS sequence"/>
</dbReference>
<accession>A0A9D4R991</accession>
<evidence type="ECO:0000313" key="2">
    <source>
        <dbReference type="Proteomes" id="UP000828390"/>
    </source>
</evidence>
<protein>
    <submittedName>
        <fullName evidence="1">Uncharacterized protein</fullName>
    </submittedName>
</protein>
<reference evidence="1" key="2">
    <citation type="submission" date="2020-11" db="EMBL/GenBank/DDBJ databases">
        <authorList>
            <person name="McCartney M.A."/>
            <person name="Auch B."/>
            <person name="Kono T."/>
            <person name="Mallez S."/>
            <person name="Becker A."/>
            <person name="Gohl D.M."/>
            <person name="Silverstein K.A.T."/>
            <person name="Koren S."/>
            <person name="Bechman K.B."/>
            <person name="Herman A."/>
            <person name="Abrahante J.E."/>
            <person name="Garbe J."/>
        </authorList>
    </citation>
    <scope>NUCLEOTIDE SEQUENCE</scope>
    <source>
        <strain evidence="1">Duluth1</strain>
        <tissue evidence="1">Whole animal</tissue>
    </source>
</reference>
<name>A0A9D4R991_DREPO</name>
<organism evidence="1 2">
    <name type="scientific">Dreissena polymorpha</name>
    <name type="common">Zebra mussel</name>
    <name type="synonym">Mytilus polymorpha</name>
    <dbReference type="NCBI Taxonomy" id="45954"/>
    <lineage>
        <taxon>Eukaryota</taxon>
        <taxon>Metazoa</taxon>
        <taxon>Spiralia</taxon>
        <taxon>Lophotrochozoa</taxon>
        <taxon>Mollusca</taxon>
        <taxon>Bivalvia</taxon>
        <taxon>Autobranchia</taxon>
        <taxon>Heteroconchia</taxon>
        <taxon>Euheterodonta</taxon>
        <taxon>Imparidentia</taxon>
        <taxon>Neoheterodontei</taxon>
        <taxon>Myida</taxon>
        <taxon>Dreissenoidea</taxon>
        <taxon>Dreissenidae</taxon>
        <taxon>Dreissena</taxon>
    </lineage>
</organism>
<gene>
    <name evidence="1" type="ORF">DPMN_101046</name>
</gene>
<proteinExistence type="predicted"/>
<evidence type="ECO:0000313" key="1">
    <source>
        <dbReference type="EMBL" id="KAH3858422.1"/>
    </source>
</evidence>
<comment type="caution">
    <text evidence="1">The sequence shown here is derived from an EMBL/GenBank/DDBJ whole genome shotgun (WGS) entry which is preliminary data.</text>
</comment>
<sequence>MLVVLSGFAQSGSVNDTRSTSIPEPECRILQNAYCHGCRVSGGSYSYYARFIDAKFEFRHGHAGYRTAMLVTDDLFNRR</sequence>
<dbReference type="EMBL" id="JAIWYP010000003">
    <property type="protein sequence ID" value="KAH3858422.1"/>
    <property type="molecule type" value="Genomic_DNA"/>
</dbReference>
<reference evidence="1" key="1">
    <citation type="journal article" date="2019" name="bioRxiv">
        <title>The Genome of the Zebra Mussel, Dreissena polymorpha: A Resource for Invasive Species Research.</title>
        <authorList>
            <person name="McCartney M.A."/>
            <person name="Auch B."/>
            <person name="Kono T."/>
            <person name="Mallez S."/>
            <person name="Zhang Y."/>
            <person name="Obille A."/>
            <person name="Becker A."/>
            <person name="Abrahante J.E."/>
            <person name="Garbe J."/>
            <person name="Badalamenti J.P."/>
            <person name="Herman A."/>
            <person name="Mangelson H."/>
            <person name="Liachko I."/>
            <person name="Sullivan S."/>
            <person name="Sone E.D."/>
            <person name="Koren S."/>
            <person name="Silverstein K.A.T."/>
            <person name="Beckman K.B."/>
            <person name="Gohl D.M."/>
        </authorList>
    </citation>
    <scope>NUCLEOTIDE SEQUENCE</scope>
    <source>
        <strain evidence="1">Duluth1</strain>
        <tissue evidence="1">Whole animal</tissue>
    </source>
</reference>
<keyword evidence="2" id="KW-1185">Reference proteome</keyword>